<dbReference type="RefSeq" id="XP_020105275.1">
    <property type="nucleotide sequence ID" value="XM_020249686.1"/>
</dbReference>
<dbReference type="AlphaFoldDB" id="A0A6P5GIZ1"/>
<dbReference type="Gene3D" id="1.25.10.10">
    <property type="entry name" value="Leucine-rich Repeat Variant"/>
    <property type="match status" value="1"/>
</dbReference>
<accession>A0A6P5GIZ1</accession>
<dbReference type="PANTHER" id="PTHR13554">
    <property type="entry name" value="26S PROTEASOME NON-ATPASE REGULATORY SUBUNIT 5-RELATED"/>
    <property type="match status" value="1"/>
</dbReference>
<reference evidence="2" key="2">
    <citation type="submission" date="2025-08" db="UniProtKB">
        <authorList>
            <consortium name="RefSeq"/>
        </authorList>
    </citation>
    <scope>IDENTIFICATION</scope>
    <source>
        <tissue evidence="2">Leaf</tissue>
    </source>
</reference>
<protein>
    <submittedName>
        <fullName evidence="2">Uncharacterized protein LOC109721880 isoform X1</fullName>
    </submittedName>
</protein>
<dbReference type="GO" id="GO:0043248">
    <property type="term" value="P:proteasome assembly"/>
    <property type="evidence" value="ECO:0007669"/>
    <property type="project" value="InterPro"/>
</dbReference>
<sequence length="526" mass="57318">MDDAPVPVAEPTLMLEAASEFASYPGSYNDASVKEFLDRFPLPMLFRSLQNEEEIPGLEETIVSCLDKIFSTKYGASFLPNCVPFIQAGLQANSQTIRCLACKAVSNLLENAEDMEAAVQTIEEHKLYPLLINCLVDGNEQTSTASLDAIKKIAHSPEGLSVIFPTHGEGSNQLKNLAANSSSLGRIRILSIIVKLFSISCSVATAVNDSNLLNLFEVEIKDSRDMLTSLSALELLYELVESPYSTTVLLKSTLLQLLIDMISNSTVDSVLRSRAALISGRLLSSADAYAVIDEPSVTTLLLTINERLKLLDEQNTDESESEIEALGLIGATNQGANLLLTSTLNVARHVIDLSFDRQCRGKQLAALLALGSICGADRLEDKIMLNNRAEEQLRSLVYAVAADSPKLTPSGLLLSVLRQEPEVRIAGYRLTAAMVVRQWCLREVCSNQEIISIVTDQKIEATKNGMEMRHDCCVAISKALSTSPLLCDATIAGIAEKLQEAVRRGPYLAKKHTEEAQPIVVTAERF</sequence>
<name>A0A6P5GIZ1_ANACO</name>
<organism evidence="1 2">
    <name type="scientific">Ananas comosus</name>
    <name type="common">Pineapple</name>
    <name type="synonym">Ananas ananas</name>
    <dbReference type="NCBI Taxonomy" id="4615"/>
    <lineage>
        <taxon>Eukaryota</taxon>
        <taxon>Viridiplantae</taxon>
        <taxon>Streptophyta</taxon>
        <taxon>Embryophyta</taxon>
        <taxon>Tracheophyta</taxon>
        <taxon>Spermatophyta</taxon>
        <taxon>Magnoliopsida</taxon>
        <taxon>Liliopsida</taxon>
        <taxon>Poales</taxon>
        <taxon>Bromeliaceae</taxon>
        <taxon>Bromelioideae</taxon>
        <taxon>Ananas</taxon>
    </lineage>
</organism>
<gene>
    <name evidence="2" type="primary">LOC109721880</name>
</gene>
<evidence type="ECO:0000313" key="2">
    <source>
        <dbReference type="RefSeq" id="XP_020105275.1"/>
    </source>
</evidence>
<proteinExistence type="predicted"/>
<dbReference type="InterPro" id="IPR019538">
    <property type="entry name" value="PSMD5"/>
</dbReference>
<dbReference type="PANTHER" id="PTHR13554:SF10">
    <property type="entry name" value="26S PROTEASOME NON-ATPASE REGULATORY SUBUNIT 5"/>
    <property type="match status" value="1"/>
</dbReference>
<dbReference type="SUPFAM" id="SSF48371">
    <property type="entry name" value="ARM repeat"/>
    <property type="match status" value="1"/>
</dbReference>
<dbReference type="Proteomes" id="UP000515123">
    <property type="component" value="Linkage group 16"/>
</dbReference>
<dbReference type="InterPro" id="IPR011989">
    <property type="entry name" value="ARM-like"/>
</dbReference>
<dbReference type="Pfam" id="PF10508">
    <property type="entry name" value="Proteasom_PSMB"/>
    <property type="match status" value="1"/>
</dbReference>
<keyword evidence="1" id="KW-1185">Reference proteome</keyword>
<dbReference type="GeneID" id="109721880"/>
<dbReference type="OrthoDB" id="10250600at2759"/>
<evidence type="ECO:0000313" key="1">
    <source>
        <dbReference type="Proteomes" id="UP000515123"/>
    </source>
</evidence>
<dbReference type="InterPro" id="IPR016024">
    <property type="entry name" value="ARM-type_fold"/>
</dbReference>
<dbReference type="GO" id="GO:0005829">
    <property type="term" value="C:cytosol"/>
    <property type="evidence" value="ECO:0007669"/>
    <property type="project" value="TreeGrafter"/>
</dbReference>
<reference evidence="1" key="1">
    <citation type="journal article" date="2015" name="Nat. Genet.">
        <title>The pineapple genome and the evolution of CAM photosynthesis.</title>
        <authorList>
            <person name="Ming R."/>
            <person name="VanBuren R."/>
            <person name="Wai C.M."/>
            <person name="Tang H."/>
            <person name="Schatz M.C."/>
            <person name="Bowers J.E."/>
            <person name="Lyons E."/>
            <person name="Wang M.L."/>
            <person name="Chen J."/>
            <person name="Biggers E."/>
            <person name="Zhang J."/>
            <person name="Huang L."/>
            <person name="Zhang L."/>
            <person name="Miao W."/>
            <person name="Zhang J."/>
            <person name="Ye Z."/>
            <person name="Miao C."/>
            <person name="Lin Z."/>
            <person name="Wang H."/>
            <person name="Zhou H."/>
            <person name="Yim W.C."/>
            <person name="Priest H.D."/>
            <person name="Zheng C."/>
            <person name="Woodhouse M."/>
            <person name="Edger P.P."/>
            <person name="Guyot R."/>
            <person name="Guo H.B."/>
            <person name="Guo H."/>
            <person name="Zheng G."/>
            <person name="Singh R."/>
            <person name="Sharma A."/>
            <person name="Min X."/>
            <person name="Zheng Y."/>
            <person name="Lee H."/>
            <person name="Gurtowski J."/>
            <person name="Sedlazeck F.J."/>
            <person name="Harkess A."/>
            <person name="McKain M.R."/>
            <person name="Liao Z."/>
            <person name="Fang J."/>
            <person name="Liu J."/>
            <person name="Zhang X."/>
            <person name="Zhang Q."/>
            <person name="Hu W."/>
            <person name="Qin Y."/>
            <person name="Wang K."/>
            <person name="Chen L.Y."/>
            <person name="Shirley N."/>
            <person name="Lin Y.R."/>
            <person name="Liu L.Y."/>
            <person name="Hernandez A.G."/>
            <person name="Wright C.L."/>
            <person name="Bulone V."/>
            <person name="Tuskan G.A."/>
            <person name="Heath K."/>
            <person name="Zee F."/>
            <person name="Moore P.H."/>
            <person name="Sunkar R."/>
            <person name="Leebens-Mack J.H."/>
            <person name="Mockler T."/>
            <person name="Bennetzen J.L."/>
            <person name="Freeling M."/>
            <person name="Sankoff D."/>
            <person name="Paterson A.H."/>
            <person name="Zhu X."/>
            <person name="Yang X."/>
            <person name="Smith J.A."/>
            <person name="Cushman J.C."/>
            <person name="Paull R.E."/>
            <person name="Yu Q."/>
        </authorList>
    </citation>
    <scope>NUCLEOTIDE SEQUENCE [LARGE SCALE GENOMIC DNA]</scope>
    <source>
        <strain evidence="1">cv. F153</strain>
    </source>
</reference>